<evidence type="ECO:0000313" key="2">
    <source>
        <dbReference type="Proteomes" id="UP001193501"/>
    </source>
</evidence>
<name>A0AAE4YEX4_9RHOB</name>
<dbReference type="PANTHER" id="PTHR32305">
    <property type="match status" value="1"/>
</dbReference>
<comment type="caution">
    <text evidence="1">The sequence shown here is derived from an EMBL/GenBank/DDBJ whole genome shotgun (WGS) entry which is preliminary data.</text>
</comment>
<dbReference type="Gene3D" id="2.170.16.10">
    <property type="entry name" value="Hedgehog/Intein (Hint) domain"/>
    <property type="match status" value="1"/>
</dbReference>
<keyword evidence="2" id="KW-1185">Reference proteome</keyword>
<dbReference type="NCBIfam" id="TIGR03696">
    <property type="entry name" value="Rhs_assc_core"/>
    <property type="match status" value="1"/>
</dbReference>
<dbReference type="InterPro" id="IPR036844">
    <property type="entry name" value="Hint_dom_sf"/>
</dbReference>
<dbReference type="Pfam" id="PF07591">
    <property type="entry name" value="PT-HINT"/>
    <property type="match status" value="2"/>
</dbReference>
<gene>
    <name evidence="1" type="ORF">GV832_21095</name>
</gene>
<dbReference type="InterPro" id="IPR022385">
    <property type="entry name" value="Rhs_assc_core"/>
</dbReference>
<dbReference type="InterPro" id="IPR050708">
    <property type="entry name" value="T6SS_VgrG/RHS"/>
</dbReference>
<proteinExistence type="predicted"/>
<feature type="non-terminal residue" evidence="1">
    <location>
        <position position="1"/>
    </location>
</feature>
<dbReference type="CDD" id="cd00081">
    <property type="entry name" value="Hint"/>
    <property type="match status" value="1"/>
</dbReference>
<reference evidence="1" key="1">
    <citation type="submission" date="2020-01" db="EMBL/GenBank/DDBJ databases">
        <authorList>
            <person name="Chen W.-M."/>
        </authorList>
    </citation>
    <scope>NUCLEOTIDE SEQUENCE</scope>
    <source>
        <strain evidence="1">CYK-10</strain>
    </source>
</reference>
<dbReference type="Gene3D" id="2.180.10.10">
    <property type="entry name" value="RHS repeat-associated core"/>
    <property type="match status" value="1"/>
</dbReference>
<evidence type="ECO:0000313" key="1">
    <source>
        <dbReference type="EMBL" id="NBZ90083.1"/>
    </source>
</evidence>
<sequence>QPESHGYIGERLDADAGLQYLNARYYDPKLAMFIQPDWWEVTQPGVGTNRYAYAGGDPVNGRDPGGNACGAVTGHSCLGNTLGSFFESLFANVVGSRNDSEANRKAVATTISHEATSATKSIFNFVVVDTDVLTDGVTDWRDAVEIAGVIPGAKLAGKGLGLAGKALKGLAGKALKTGTIIDKGLDTTKIVCSFEGSTLVLTQFGDKPIRNIVPGSDLVWANDAAGQGGWFPVLGQSVAPYDHRVLVTIRDMEGGAEQTITSNRIHPYFVQRPVVEAPPPASEGVTYEGPIPGGHWIDASHLRPGDRLLNSDGTWAEVVSVEERAEPLDAWNLTVKDAHSYFIAGEAGAQPVWVHNSCFEFDQFKYMHEDMALERYSNLSSEEIVSSLFNGKDKLLVGKDGLIWKGNERIKILEERGFDLEVVKSKMTYDNLYTPSPLGNWWEIE</sequence>
<evidence type="ECO:0008006" key="3">
    <source>
        <dbReference type="Google" id="ProtNLM"/>
    </source>
</evidence>
<organism evidence="1 2">
    <name type="scientific">Stagnihabitans tardus</name>
    <dbReference type="NCBI Taxonomy" id="2699202"/>
    <lineage>
        <taxon>Bacteria</taxon>
        <taxon>Pseudomonadati</taxon>
        <taxon>Pseudomonadota</taxon>
        <taxon>Alphaproteobacteria</taxon>
        <taxon>Rhodobacterales</taxon>
        <taxon>Paracoccaceae</taxon>
        <taxon>Stagnihabitans</taxon>
    </lineage>
</organism>
<dbReference type="Proteomes" id="UP001193501">
    <property type="component" value="Unassembled WGS sequence"/>
</dbReference>
<dbReference type="EMBL" id="JAABNR010000049">
    <property type="protein sequence ID" value="NBZ90083.1"/>
    <property type="molecule type" value="Genomic_DNA"/>
</dbReference>
<accession>A0AAE4YEX4</accession>
<dbReference type="SUPFAM" id="SSF51294">
    <property type="entry name" value="Hedgehog/intein (Hint) domain"/>
    <property type="match status" value="1"/>
</dbReference>
<dbReference type="AlphaFoldDB" id="A0AAE4YEX4"/>
<protein>
    <recommendedName>
        <fullName evidence="3">Intein C-terminal splicing domain-containing protein</fullName>
    </recommendedName>
</protein>
<dbReference type="PANTHER" id="PTHR32305:SF15">
    <property type="entry name" value="PROTEIN RHSA-RELATED"/>
    <property type="match status" value="1"/>
</dbReference>